<accession>A0A5N6L3X5</accession>
<dbReference type="AlphaFoldDB" id="A0A5N6L3X5"/>
<proteinExistence type="predicted"/>
<comment type="caution">
    <text evidence="1">The sequence shown here is derived from an EMBL/GenBank/DDBJ whole genome shotgun (WGS) entry which is preliminary data.</text>
</comment>
<evidence type="ECO:0000313" key="2">
    <source>
        <dbReference type="Proteomes" id="UP000327013"/>
    </source>
</evidence>
<organism evidence="1 2">
    <name type="scientific">Carpinus fangiana</name>
    <dbReference type="NCBI Taxonomy" id="176857"/>
    <lineage>
        <taxon>Eukaryota</taxon>
        <taxon>Viridiplantae</taxon>
        <taxon>Streptophyta</taxon>
        <taxon>Embryophyta</taxon>
        <taxon>Tracheophyta</taxon>
        <taxon>Spermatophyta</taxon>
        <taxon>Magnoliopsida</taxon>
        <taxon>eudicotyledons</taxon>
        <taxon>Gunneridae</taxon>
        <taxon>Pentapetalae</taxon>
        <taxon>rosids</taxon>
        <taxon>fabids</taxon>
        <taxon>Fagales</taxon>
        <taxon>Betulaceae</taxon>
        <taxon>Carpinus</taxon>
    </lineage>
</organism>
<sequence length="279" mass="29503">MLHSGADSRVLLTVFLAPQITATSFGNELHNLAVVARHIALLDVELVEPEQLGHTVPPVADQPAAELIVGAADALVAVGQAAPPHADLAVVEVAVVVAVANVDGDRLPRCFLSQPCSRLILHERRQRRGPRDVLPTVRDVELQLVRSGIDVAQLSVLAHTRQLHVVGAGAGVVELDVGAVELLVRGGVRGLGHLRLEGVEGSTSGPHGFASPNTEPGPGLLFRLHFYMSSPAYSPGWRLVALVPSSWSGRGNTHFSRQTDCMKGVFLSPVCASCTHTTT</sequence>
<protein>
    <submittedName>
        <fullName evidence="1">Uncharacterized protein</fullName>
    </submittedName>
</protein>
<keyword evidence="2" id="KW-1185">Reference proteome</keyword>
<reference evidence="1 2" key="1">
    <citation type="submission" date="2019-06" db="EMBL/GenBank/DDBJ databases">
        <title>A chromosomal-level reference genome of Carpinus fangiana (Coryloideae, Betulaceae).</title>
        <authorList>
            <person name="Yang X."/>
            <person name="Wang Z."/>
            <person name="Zhang L."/>
            <person name="Hao G."/>
            <person name="Liu J."/>
            <person name="Yang Y."/>
        </authorList>
    </citation>
    <scope>NUCLEOTIDE SEQUENCE [LARGE SCALE GENOMIC DNA]</scope>
    <source>
        <strain evidence="1">Cfa_2016G</strain>
        <tissue evidence="1">Leaf</tissue>
    </source>
</reference>
<name>A0A5N6L3X5_9ROSI</name>
<gene>
    <name evidence="1" type="ORF">FH972_026239</name>
</gene>
<evidence type="ECO:0000313" key="1">
    <source>
        <dbReference type="EMBL" id="KAB8664814.1"/>
    </source>
</evidence>
<dbReference type="Proteomes" id="UP000327013">
    <property type="component" value="Unassembled WGS sequence"/>
</dbReference>
<dbReference type="EMBL" id="VIBQ01000083">
    <property type="protein sequence ID" value="KAB8664814.1"/>
    <property type="molecule type" value="Genomic_DNA"/>
</dbReference>